<dbReference type="SUPFAM" id="SSF46785">
    <property type="entry name" value="Winged helix' DNA-binding domain"/>
    <property type="match status" value="1"/>
</dbReference>
<dbReference type="PROSITE" id="PS50931">
    <property type="entry name" value="HTH_LYSR"/>
    <property type="match status" value="1"/>
</dbReference>
<feature type="domain" description="HTH lysR-type" evidence="5">
    <location>
        <begin position="1"/>
        <end position="59"/>
    </location>
</feature>
<dbReference type="Pfam" id="PF00126">
    <property type="entry name" value="HTH_1"/>
    <property type="match status" value="1"/>
</dbReference>
<dbReference type="RefSeq" id="WP_338294371.1">
    <property type="nucleotide sequence ID" value="NZ_AP027272.1"/>
</dbReference>
<dbReference type="GO" id="GO:0043565">
    <property type="term" value="F:sequence-specific DNA binding"/>
    <property type="evidence" value="ECO:0007669"/>
    <property type="project" value="TreeGrafter"/>
</dbReference>
<dbReference type="Proteomes" id="UP001333710">
    <property type="component" value="Chromosome"/>
</dbReference>
<dbReference type="Pfam" id="PF03466">
    <property type="entry name" value="LysR_substrate"/>
    <property type="match status" value="1"/>
</dbReference>
<dbReference type="Gene3D" id="1.10.10.10">
    <property type="entry name" value="Winged helix-like DNA-binding domain superfamily/Winged helix DNA-binding domain"/>
    <property type="match status" value="1"/>
</dbReference>
<dbReference type="AlphaFoldDB" id="A0AA48KU80"/>
<keyword evidence="7" id="KW-1185">Reference proteome</keyword>
<dbReference type="InterPro" id="IPR005119">
    <property type="entry name" value="LysR_subst-bd"/>
</dbReference>
<dbReference type="InterPro" id="IPR036390">
    <property type="entry name" value="WH_DNA-bd_sf"/>
</dbReference>
<dbReference type="EMBL" id="AP027272">
    <property type="protein sequence ID" value="BDX08299.1"/>
    <property type="molecule type" value="Genomic_DNA"/>
</dbReference>
<evidence type="ECO:0000256" key="3">
    <source>
        <dbReference type="ARBA" id="ARBA00023125"/>
    </source>
</evidence>
<accession>A0AA48KU80</accession>
<dbReference type="SUPFAM" id="SSF53850">
    <property type="entry name" value="Periplasmic binding protein-like II"/>
    <property type="match status" value="1"/>
</dbReference>
<dbReference type="Gene3D" id="3.40.190.290">
    <property type="match status" value="1"/>
</dbReference>
<dbReference type="PANTHER" id="PTHR30537">
    <property type="entry name" value="HTH-TYPE TRANSCRIPTIONAL REGULATOR"/>
    <property type="match status" value="1"/>
</dbReference>
<comment type="similarity">
    <text evidence="1">Belongs to the LysR transcriptional regulatory family.</text>
</comment>
<gene>
    <name evidence="6" type="ORF">MACH26_38200</name>
</gene>
<evidence type="ECO:0000256" key="4">
    <source>
        <dbReference type="ARBA" id="ARBA00023163"/>
    </source>
</evidence>
<dbReference type="PANTHER" id="PTHR30537:SF3">
    <property type="entry name" value="TRANSCRIPTIONAL REGULATORY PROTEIN"/>
    <property type="match status" value="1"/>
</dbReference>
<dbReference type="KEGG" id="pmaw:MACH26_38200"/>
<organism evidence="6 7">
    <name type="scientific">Planctobacterium marinum</name>
    <dbReference type="NCBI Taxonomy" id="1631968"/>
    <lineage>
        <taxon>Bacteria</taxon>
        <taxon>Pseudomonadati</taxon>
        <taxon>Pseudomonadota</taxon>
        <taxon>Gammaproteobacteria</taxon>
        <taxon>Alteromonadales</taxon>
        <taxon>Alteromonadaceae</taxon>
        <taxon>Planctobacterium</taxon>
    </lineage>
</organism>
<sequence length="289" mass="32395">MQDWNVYQVVLAVHRAGSLRGAAKLLNTTHTTVARRLEQLERKQRAPLFERLVNGFSATALGHSFIQVATKMEQLELSLQRTNAIQANALQGPITLSLGEPLFQYFLMNPLSEFQKAHPDIQLTLHCTTAFVDLDNAEADVIIRSTNTPPPHLVGRRFAPYGLSFYGNPDYLSNTPQSELRWITRTGQGPRPEWLKSSPYPNAPVFLQIDDIVGVFKSLEQGLGIGRAACFMADQSKQLVRLEGAEVTPQSEMWVLTHPDLRDLPRVKALMQFLYETFEQNAGLISGTH</sequence>
<keyword evidence="4" id="KW-0804">Transcription</keyword>
<reference evidence="6" key="1">
    <citation type="submission" date="2023-01" db="EMBL/GenBank/DDBJ databases">
        <title>Complete genome sequence of Planctobacterium marinum strain Dej080120_11.</title>
        <authorList>
            <person name="Ueki S."/>
            <person name="Maruyama F."/>
        </authorList>
    </citation>
    <scope>NUCLEOTIDE SEQUENCE</scope>
    <source>
        <strain evidence="6">Dej080120_11</strain>
    </source>
</reference>
<evidence type="ECO:0000256" key="2">
    <source>
        <dbReference type="ARBA" id="ARBA00023015"/>
    </source>
</evidence>
<proteinExistence type="inferred from homology"/>
<dbReference type="InterPro" id="IPR036388">
    <property type="entry name" value="WH-like_DNA-bd_sf"/>
</dbReference>
<name>A0AA48KU80_9ALTE</name>
<keyword evidence="2" id="KW-0805">Transcription regulation</keyword>
<evidence type="ECO:0000313" key="6">
    <source>
        <dbReference type="EMBL" id="BDX08299.1"/>
    </source>
</evidence>
<dbReference type="GO" id="GO:0006351">
    <property type="term" value="P:DNA-templated transcription"/>
    <property type="evidence" value="ECO:0007669"/>
    <property type="project" value="TreeGrafter"/>
</dbReference>
<dbReference type="GO" id="GO:0003700">
    <property type="term" value="F:DNA-binding transcription factor activity"/>
    <property type="evidence" value="ECO:0007669"/>
    <property type="project" value="InterPro"/>
</dbReference>
<keyword evidence="3" id="KW-0238">DNA-binding</keyword>
<dbReference type="InterPro" id="IPR058163">
    <property type="entry name" value="LysR-type_TF_proteobact-type"/>
</dbReference>
<dbReference type="InterPro" id="IPR000847">
    <property type="entry name" value="LysR_HTH_N"/>
</dbReference>
<evidence type="ECO:0000313" key="7">
    <source>
        <dbReference type="Proteomes" id="UP001333710"/>
    </source>
</evidence>
<evidence type="ECO:0000256" key="1">
    <source>
        <dbReference type="ARBA" id="ARBA00009437"/>
    </source>
</evidence>
<protein>
    <submittedName>
        <fullName evidence="6">LysR family transcriptional regulator</fullName>
    </submittedName>
</protein>
<evidence type="ECO:0000259" key="5">
    <source>
        <dbReference type="PROSITE" id="PS50931"/>
    </source>
</evidence>